<dbReference type="OrthoDB" id="5336600at2759"/>
<dbReference type="Pfam" id="PF00106">
    <property type="entry name" value="adh_short"/>
    <property type="match status" value="1"/>
</dbReference>
<evidence type="ECO:0000313" key="4">
    <source>
        <dbReference type="Proteomes" id="UP000258309"/>
    </source>
</evidence>
<dbReference type="Gene3D" id="3.40.50.720">
    <property type="entry name" value="NAD(P)-binding Rossmann-like Domain"/>
    <property type="match status" value="1"/>
</dbReference>
<organism evidence="3 4">
    <name type="scientific">Scytalidium lignicola</name>
    <name type="common">Hyphomycete</name>
    <dbReference type="NCBI Taxonomy" id="5539"/>
    <lineage>
        <taxon>Eukaryota</taxon>
        <taxon>Fungi</taxon>
        <taxon>Dikarya</taxon>
        <taxon>Ascomycota</taxon>
        <taxon>Pezizomycotina</taxon>
        <taxon>Leotiomycetes</taxon>
        <taxon>Leotiomycetes incertae sedis</taxon>
        <taxon>Scytalidium</taxon>
    </lineage>
</organism>
<dbReference type="GO" id="GO:0016491">
    <property type="term" value="F:oxidoreductase activity"/>
    <property type="evidence" value="ECO:0007669"/>
    <property type="project" value="UniProtKB-KW"/>
</dbReference>
<evidence type="ECO:0008006" key="5">
    <source>
        <dbReference type="Google" id="ProtNLM"/>
    </source>
</evidence>
<dbReference type="InterPro" id="IPR036291">
    <property type="entry name" value="NAD(P)-bd_dom_sf"/>
</dbReference>
<comment type="caution">
    <text evidence="3">The sequence shown here is derived from an EMBL/GenBank/DDBJ whole genome shotgun (WGS) entry which is preliminary data.</text>
</comment>
<evidence type="ECO:0000313" key="3">
    <source>
        <dbReference type="EMBL" id="RFU25722.1"/>
    </source>
</evidence>
<proteinExistence type="inferred from homology"/>
<dbReference type="EMBL" id="NCSJ02000310">
    <property type="protein sequence ID" value="RFU25722.1"/>
    <property type="molecule type" value="Genomic_DNA"/>
</dbReference>
<evidence type="ECO:0000256" key="1">
    <source>
        <dbReference type="ARBA" id="ARBA00006484"/>
    </source>
</evidence>
<name>A0A3E2GXK3_SCYLI</name>
<evidence type="ECO:0000256" key="2">
    <source>
        <dbReference type="ARBA" id="ARBA00023002"/>
    </source>
</evidence>
<sequence length="426" mass="47138">MGPFCNAAKAAVLLGEVQDLIAKSTCSPYVDIIRYNSFDVSLQELGLKLMDLGTRWWEMCCSNIGICFAALLSLHMIARELSSMNNTVDGDECAAKSTLAIKSAITMILDIGRNFNMDIPFNNIPSLPPAASSTTYLAALLHIQFAGERFMTDEWHLEMLAMKKTIETFAQRWSSGKIFLDHIETAISHEMQARAGLNTMSTLVVIGSGPGIGASTASLFAARKFSKIALISRNLTRLSEDRDKVIASARSAGRNVDVKAWSVDITDSETYIKVLKEVEKFGDVSCVHFNAARVDLSTLLEFDENEMLYDFKTTNIALYTTAIWAIPILEKLPRSDNPSILVASSFLWQDPIPELFSLSMVKAAQRNMVQSLQKVYPNIHTAIINIGGPVSKEDPYLNPDAIAKKIWELYSQSSDSWTPEINVLAM</sequence>
<keyword evidence="2" id="KW-0560">Oxidoreductase</keyword>
<protein>
    <recommendedName>
        <fullName evidence="5">Ketoreductase (KR) domain-containing protein</fullName>
    </recommendedName>
</protein>
<accession>A0A3E2GXK3</accession>
<keyword evidence="4" id="KW-1185">Reference proteome</keyword>
<dbReference type="SUPFAM" id="SSF51735">
    <property type="entry name" value="NAD(P)-binding Rossmann-fold domains"/>
    <property type="match status" value="1"/>
</dbReference>
<dbReference type="Proteomes" id="UP000258309">
    <property type="component" value="Unassembled WGS sequence"/>
</dbReference>
<dbReference type="InterPro" id="IPR002347">
    <property type="entry name" value="SDR_fam"/>
</dbReference>
<dbReference type="PANTHER" id="PTHR43669">
    <property type="entry name" value="5-KETO-D-GLUCONATE 5-REDUCTASE"/>
    <property type="match status" value="1"/>
</dbReference>
<reference evidence="3 4" key="1">
    <citation type="submission" date="2018-05" db="EMBL/GenBank/DDBJ databases">
        <title>Draft genome sequence of Scytalidium lignicola DSM 105466, a ubiquitous saprotrophic fungus.</title>
        <authorList>
            <person name="Buettner E."/>
            <person name="Gebauer A.M."/>
            <person name="Hofrichter M."/>
            <person name="Liers C."/>
            <person name="Kellner H."/>
        </authorList>
    </citation>
    <scope>NUCLEOTIDE SEQUENCE [LARGE SCALE GENOMIC DNA]</scope>
    <source>
        <strain evidence="3 4">DSM 105466</strain>
    </source>
</reference>
<dbReference type="AlphaFoldDB" id="A0A3E2GXK3"/>
<comment type="similarity">
    <text evidence="1">Belongs to the short-chain dehydrogenases/reductases (SDR) family.</text>
</comment>
<feature type="non-terminal residue" evidence="3">
    <location>
        <position position="1"/>
    </location>
</feature>
<dbReference type="PANTHER" id="PTHR43669:SF3">
    <property type="entry name" value="ALCOHOL DEHYDROGENASE, PUTATIVE (AFU_ORTHOLOGUE AFUA_3G03445)-RELATED"/>
    <property type="match status" value="1"/>
</dbReference>
<dbReference type="STRING" id="5539.A0A3E2GXK3"/>
<gene>
    <name evidence="3" type="ORF">B7463_g10620</name>
</gene>
<feature type="non-terminal residue" evidence="3">
    <location>
        <position position="426"/>
    </location>
</feature>